<evidence type="ECO:0000259" key="1">
    <source>
        <dbReference type="Pfam" id="PF05699"/>
    </source>
</evidence>
<protein>
    <submittedName>
        <fullName evidence="2">Putative hat family dimerization domain protein</fullName>
    </submittedName>
</protein>
<reference evidence="2" key="1">
    <citation type="journal article" date="2015" name="PLoS Negl. Trop. Dis.">
        <title>Deep Sequencing Analysis of the Ixodes ricinus Haemocytome.</title>
        <authorList>
            <person name="Kotsyfakis M."/>
            <person name="Kopacek P."/>
            <person name="Franta Z."/>
            <person name="Pedra J.H."/>
            <person name="Ribeiro J.M."/>
        </authorList>
    </citation>
    <scope>NUCLEOTIDE SEQUENCE</scope>
</reference>
<sequence>PRTPKTKRAKTTSDNFLEWEDVRQSTSSTEGSDELQRYLKADFPNVSESELLPFWKCHQSEFPGLSRLAKQLLCVPATSASSERNFSAAGYLIQKKANPCKR</sequence>
<dbReference type="Pfam" id="PF05699">
    <property type="entry name" value="Dimer_Tnp_hAT"/>
    <property type="match status" value="1"/>
</dbReference>
<dbReference type="InterPro" id="IPR008906">
    <property type="entry name" value="HATC_C_dom"/>
</dbReference>
<feature type="domain" description="HAT C-terminal dimerisation" evidence="1">
    <location>
        <begin position="34"/>
        <end position="101"/>
    </location>
</feature>
<dbReference type="PANTHER" id="PTHR46169:SF29">
    <property type="entry name" value="DNA REPLICATION-RELATED ELEMENT FACTOR, ISOFORM A"/>
    <property type="match status" value="1"/>
</dbReference>
<proteinExistence type="evidence at transcript level"/>
<dbReference type="SUPFAM" id="SSF53098">
    <property type="entry name" value="Ribonuclease H-like"/>
    <property type="match status" value="1"/>
</dbReference>
<dbReference type="GO" id="GO:0005634">
    <property type="term" value="C:nucleus"/>
    <property type="evidence" value="ECO:0007669"/>
    <property type="project" value="TreeGrafter"/>
</dbReference>
<dbReference type="InterPro" id="IPR012337">
    <property type="entry name" value="RNaseH-like_sf"/>
</dbReference>
<feature type="non-terminal residue" evidence="2">
    <location>
        <position position="1"/>
    </location>
</feature>
<name>A0A090XDG3_IXORI</name>
<dbReference type="InterPro" id="IPR052717">
    <property type="entry name" value="Vacuolar_transposase_reg"/>
</dbReference>
<dbReference type="GO" id="GO:0006357">
    <property type="term" value="P:regulation of transcription by RNA polymerase II"/>
    <property type="evidence" value="ECO:0007669"/>
    <property type="project" value="TreeGrafter"/>
</dbReference>
<dbReference type="PANTHER" id="PTHR46169">
    <property type="entry name" value="DNA REPLICATION-RELATED ELEMENT FACTOR, ISOFORM A"/>
    <property type="match status" value="1"/>
</dbReference>
<accession>A0A090XDG3</accession>
<organism evidence="2">
    <name type="scientific">Ixodes ricinus</name>
    <name type="common">Common tick</name>
    <name type="synonym">Acarus ricinus</name>
    <dbReference type="NCBI Taxonomy" id="34613"/>
    <lineage>
        <taxon>Eukaryota</taxon>
        <taxon>Metazoa</taxon>
        <taxon>Ecdysozoa</taxon>
        <taxon>Arthropoda</taxon>
        <taxon>Chelicerata</taxon>
        <taxon>Arachnida</taxon>
        <taxon>Acari</taxon>
        <taxon>Parasitiformes</taxon>
        <taxon>Ixodida</taxon>
        <taxon>Ixodoidea</taxon>
        <taxon>Ixodidae</taxon>
        <taxon>Ixodinae</taxon>
        <taxon>Ixodes</taxon>
    </lineage>
</organism>
<dbReference type="GO" id="GO:0046983">
    <property type="term" value="F:protein dimerization activity"/>
    <property type="evidence" value="ECO:0007669"/>
    <property type="project" value="InterPro"/>
</dbReference>
<dbReference type="EMBL" id="GBIH01000770">
    <property type="protein sequence ID" value="JAC93940.1"/>
    <property type="molecule type" value="mRNA"/>
</dbReference>
<dbReference type="AlphaFoldDB" id="A0A090XDG3"/>
<evidence type="ECO:0000313" key="2">
    <source>
        <dbReference type="EMBL" id="JAC93940.1"/>
    </source>
</evidence>